<evidence type="ECO:0000256" key="3">
    <source>
        <dbReference type="PROSITE-ProRule" id="PRU00169"/>
    </source>
</evidence>
<dbReference type="InterPro" id="IPR039420">
    <property type="entry name" value="WalR-like"/>
</dbReference>
<dbReference type="InterPro" id="IPR001789">
    <property type="entry name" value="Sig_transdc_resp-reg_receiver"/>
</dbReference>
<protein>
    <submittedName>
        <fullName evidence="6">Two component transcriptional regulator, LuxR family</fullName>
    </submittedName>
</protein>
<dbReference type="OrthoDB" id="9796655at2"/>
<dbReference type="Proteomes" id="UP000035760">
    <property type="component" value="Unassembled WGS sequence"/>
</dbReference>
<dbReference type="InterPro" id="IPR058245">
    <property type="entry name" value="NreC/VraR/RcsB-like_REC"/>
</dbReference>
<gene>
    <name evidence="6" type="ORF">BN873_360089</name>
</gene>
<dbReference type="PRINTS" id="PR00038">
    <property type="entry name" value="HTHLUXR"/>
</dbReference>
<name>W6MAK6_9GAMM</name>
<dbReference type="EMBL" id="CBTJ020000043">
    <property type="protein sequence ID" value="CDI02995.1"/>
    <property type="molecule type" value="Genomic_DNA"/>
</dbReference>
<dbReference type="SUPFAM" id="SSF46894">
    <property type="entry name" value="C-terminal effector domain of the bipartite response regulators"/>
    <property type="match status" value="1"/>
</dbReference>
<dbReference type="Pfam" id="PF00196">
    <property type="entry name" value="GerE"/>
    <property type="match status" value="1"/>
</dbReference>
<evidence type="ECO:0000313" key="7">
    <source>
        <dbReference type="Proteomes" id="UP000035760"/>
    </source>
</evidence>
<dbReference type="SUPFAM" id="SSF52172">
    <property type="entry name" value="CheY-like"/>
    <property type="match status" value="1"/>
</dbReference>
<accession>W6MAK6</accession>
<organism evidence="6 7">
    <name type="scientific">Candidatus Competibacter denitrificans Run_A_D11</name>
    <dbReference type="NCBI Taxonomy" id="1400863"/>
    <lineage>
        <taxon>Bacteria</taxon>
        <taxon>Pseudomonadati</taxon>
        <taxon>Pseudomonadota</taxon>
        <taxon>Gammaproteobacteria</taxon>
        <taxon>Candidatus Competibacteraceae</taxon>
        <taxon>Candidatus Competibacter</taxon>
    </lineage>
</organism>
<dbReference type="PANTHER" id="PTHR43214:SF43">
    <property type="entry name" value="TWO-COMPONENT RESPONSE REGULATOR"/>
    <property type="match status" value="1"/>
</dbReference>
<reference evidence="6" key="1">
    <citation type="submission" date="2013-07" db="EMBL/GenBank/DDBJ databases">
        <authorList>
            <person name="McIlroy S."/>
        </authorList>
    </citation>
    <scope>NUCLEOTIDE SEQUENCE [LARGE SCALE GENOMIC DNA]</scope>
    <source>
        <strain evidence="6">Run_A_D11</strain>
    </source>
</reference>
<dbReference type="PROSITE" id="PS00622">
    <property type="entry name" value="HTH_LUXR_1"/>
    <property type="match status" value="1"/>
</dbReference>
<feature type="domain" description="HTH luxR-type" evidence="4">
    <location>
        <begin position="191"/>
        <end position="256"/>
    </location>
</feature>
<evidence type="ECO:0000259" key="4">
    <source>
        <dbReference type="PROSITE" id="PS50043"/>
    </source>
</evidence>
<dbReference type="GO" id="GO:0003677">
    <property type="term" value="F:DNA binding"/>
    <property type="evidence" value="ECO:0007669"/>
    <property type="project" value="UniProtKB-KW"/>
</dbReference>
<dbReference type="STRING" id="1400863.BN873_360089"/>
<evidence type="ECO:0000313" key="6">
    <source>
        <dbReference type="EMBL" id="CDI02995.1"/>
    </source>
</evidence>
<evidence type="ECO:0000256" key="1">
    <source>
        <dbReference type="ARBA" id="ARBA00022553"/>
    </source>
</evidence>
<reference evidence="6" key="2">
    <citation type="submission" date="2014-03" db="EMBL/GenBank/DDBJ databases">
        <title>Candidatus Competibacter-lineage genomes retrieved from metagenomes reveal functional metabolic diversity.</title>
        <authorList>
            <person name="McIlroy S.J."/>
            <person name="Albertsen M."/>
            <person name="Andresen E.K."/>
            <person name="Saunders A.M."/>
            <person name="Kristiansen R."/>
            <person name="Stokholm-Bjerregaard M."/>
            <person name="Nielsen K.L."/>
            <person name="Nielsen P.H."/>
        </authorList>
    </citation>
    <scope>NUCLEOTIDE SEQUENCE</scope>
    <source>
        <strain evidence="6">Run_A_D11</strain>
    </source>
</reference>
<dbReference type="PANTHER" id="PTHR43214">
    <property type="entry name" value="TWO-COMPONENT RESPONSE REGULATOR"/>
    <property type="match status" value="1"/>
</dbReference>
<evidence type="ECO:0000259" key="5">
    <source>
        <dbReference type="PROSITE" id="PS50110"/>
    </source>
</evidence>
<dbReference type="Pfam" id="PF00072">
    <property type="entry name" value="Response_reg"/>
    <property type="match status" value="1"/>
</dbReference>
<dbReference type="PROSITE" id="PS50043">
    <property type="entry name" value="HTH_LUXR_2"/>
    <property type="match status" value="1"/>
</dbReference>
<dbReference type="InterPro" id="IPR016032">
    <property type="entry name" value="Sig_transdc_resp-reg_C-effctor"/>
</dbReference>
<proteinExistence type="predicted"/>
<feature type="modified residue" description="4-aspartylphosphate" evidence="3">
    <location>
        <position position="63"/>
    </location>
</feature>
<sequence>MTATGTASEVLRLLIVDDQPLIRRGLAMMLAAEPDIEVVGQAADGLEAIEYALEKKPDVVVMDLQMPRASGIVATREITAKLPATKVVVLTTYDYDELVFEAICAGAQAYLLKDASEAEVLETLRAVRRGESRLSPAIARKVMDQFRAFAGQPPQSTTSVAESIGIESTVNRPPPQHTAPSTAASAKSATAVAELDALTDKEERILDLLAEGKSNKQIAAEIFLAEGTVKNYVSRIMDKLHARSRIELAMHASKRRG</sequence>
<dbReference type="GO" id="GO:0000160">
    <property type="term" value="P:phosphorelay signal transduction system"/>
    <property type="evidence" value="ECO:0007669"/>
    <property type="project" value="InterPro"/>
</dbReference>
<dbReference type="CDD" id="cd06170">
    <property type="entry name" value="LuxR_C_like"/>
    <property type="match status" value="1"/>
</dbReference>
<dbReference type="InterPro" id="IPR011006">
    <property type="entry name" value="CheY-like_superfamily"/>
</dbReference>
<dbReference type="Gene3D" id="3.40.50.2300">
    <property type="match status" value="1"/>
</dbReference>
<evidence type="ECO:0000256" key="2">
    <source>
        <dbReference type="ARBA" id="ARBA00023125"/>
    </source>
</evidence>
<dbReference type="PROSITE" id="PS50110">
    <property type="entry name" value="RESPONSE_REGULATORY"/>
    <property type="match status" value="1"/>
</dbReference>
<dbReference type="RefSeq" id="WP_048673531.1">
    <property type="nucleotide sequence ID" value="NZ_CBTJ020000043.1"/>
</dbReference>
<feature type="domain" description="Response regulatory" evidence="5">
    <location>
        <begin position="12"/>
        <end position="128"/>
    </location>
</feature>
<dbReference type="AlphaFoldDB" id="W6MAK6"/>
<dbReference type="SMART" id="SM00421">
    <property type="entry name" value="HTH_LUXR"/>
    <property type="match status" value="1"/>
</dbReference>
<dbReference type="GO" id="GO:0006355">
    <property type="term" value="P:regulation of DNA-templated transcription"/>
    <property type="evidence" value="ECO:0007669"/>
    <property type="project" value="InterPro"/>
</dbReference>
<keyword evidence="2" id="KW-0238">DNA-binding</keyword>
<dbReference type="SMART" id="SM00448">
    <property type="entry name" value="REC"/>
    <property type="match status" value="1"/>
</dbReference>
<dbReference type="CDD" id="cd17535">
    <property type="entry name" value="REC_NarL-like"/>
    <property type="match status" value="1"/>
</dbReference>
<dbReference type="InterPro" id="IPR000792">
    <property type="entry name" value="Tscrpt_reg_LuxR_C"/>
</dbReference>
<keyword evidence="1 3" id="KW-0597">Phosphoprotein</keyword>
<keyword evidence="7" id="KW-1185">Reference proteome</keyword>
<comment type="caution">
    <text evidence="6">The sequence shown here is derived from an EMBL/GenBank/DDBJ whole genome shotgun (WGS) entry which is preliminary data.</text>
</comment>